<dbReference type="GO" id="GO:0003677">
    <property type="term" value="F:DNA binding"/>
    <property type="evidence" value="ECO:0007669"/>
    <property type="project" value="InterPro"/>
</dbReference>
<evidence type="ECO:0000313" key="3">
    <source>
        <dbReference type="WBParaSite" id="ALUE_0002012701-mRNA-1"/>
    </source>
</evidence>
<dbReference type="InterPro" id="IPR002297">
    <property type="entry name" value="DNA-dir_DNA_pol_A_mt"/>
</dbReference>
<keyword evidence="1" id="KW-0472">Membrane</keyword>
<evidence type="ECO:0000256" key="1">
    <source>
        <dbReference type="SAM" id="Phobius"/>
    </source>
</evidence>
<dbReference type="PANTHER" id="PTHR10267">
    <property type="entry name" value="DNA POLYMERASE SUBUNIT GAMMA-1"/>
    <property type="match status" value="1"/>
</dbReference>
<reference evidence="3" key="1">
    <citation type="submission" date="2017-02" db="UniProtKB">
        <authorList>
            <consortium name="WormBaseParasite"/>
        </authorList>
    </citation>
    <scope>IDENTIFICATION</scope>
</reference>
<sequence length="86" mass="9850">MYVRATISQKLGIHQLPLSVAFFSQVDIDHVLRKEVNLICKTPDGKEVPPGWFISISFLWLFSDCLLHFLGLFLTLPVNFLFNSII</sequence>
<proteinExistence type="predicted"/>
<dbReference type="GO" id="GO:0006264">
    <property type="term" value="P:mitochondrial DNA replication"/>
    <property type="evidence" value="ECO:0007669"/>
    <property type="project" value="TreeGrafter"/>
</dbReference>
<dbReference type="GO" id="GO:0005760">
    <property type="term" value="C:gamma DNA polymerase complex"/>
    <property type="evidence" value="ECO:0007669"/>
    <property type="project" value="InterPro"/>
</dbReference>
<keyword evidence="1" id="KW-1133">Transmembrane helix</keyword>
<feature type="transmembrane region" description="Helical" evidence="1">
    <location>
        <begin position="52"/>
        <end position="82"/>
    </location>
</feature>
<keyword evidence="1" id="KW-0812">Transmembrane</keyword>
<dbReference type="Proteomes" id="UP000036681">
    <property type="component" value="Unplaced"/>
</dbReference>
<accession>A0A0M3IMZ9</accession>
<dbReference type="PANTHER" id="PTHR10267:SF0">
    <property type="entry name" value="DNA POLYMERASE SUBUNIT GAMMA-1"/>
    <property type="match status" value="1"/>
</dbReference>
<dbReference type="WBParaSite" id="ALUE_0002012701-mRNA-1">
    <property type="protein sequence ID" value="ALUE_0002012701-mRNA-1"/>
    <property type="gene ID" value="ALUE_0002012701"/>
</dbReference>
<dbReference type="AlphaFoldDB" id="A0A0M3IMZ9"/>
<protein>
    <submittedName>
        <fullName evidence="3">DNA-directed DNA polymerase</fullName>
    </submittedName>
</protein>
<dbReference type="GO" id="GO:0003887">
    <property type="term" value="F:DNA-directed DNA polymerase activity"/>
    <property type="evidence" value="ECO:0007669"/>
    <property type="project" value="TreeGrafter"/>
</dbReference>
<name>A0A0M3IMZ9_ASCLU</name>
<dbReference type="GO" id="GO:0008408">
    <property type="term" value="F:3'-5' exonuclease activity"/>
    <property type="evidence" value="ECO:0007669"/>
    <property type="project" value="TreeGrafter"/>
</dbReference>
<organism evidence="2 3">
    <name type="scientific">Ascaris lumbricoides</name>
    <name type="common">Giant roundworm</name>
    <dbReference type="NCBI Taxonomy" id="6252"/>
    <lineage>
        <taxon>Eukaryota</taxon>
        <taxon>Metazoa</taxon>
        <taxon>Ecdysozoa</taxon>
        <taxon>Nematoda</taxon>
        <taxon>Chromadorea</taxon>
        <taxon>Rhabditida</taxon>
        <taxon>Spirurina</taxon>
        <taxon>Ascaridomorpha</taxon>
        <taxon>Ascaridoidea</taxon>
        <taxon>Ascarididae</taxon>
        <taxon>Ascaris</taxon>
    </lineage>
</organism>
<keyword evidence="2" id="KW-1185">Reference proteome</keyword>
<evidence type="ECO:0000313" key="2">
    <source>
        <dbReference type="Proteomes" id="UP000036681"/>
    </source>
</evidence>